<evidence type="ECO:0000259" key="8">
    <source>
        <dbReference type="Pfam" id="PF07524"/>
    </source>
</evidence>
<comment type="caution">
    <text evidence="10">The sequence shown here is derived from an EMBL/GenBank/DDBJ whole genome shotgun (WGS) entry which is preliminary data.</text>
</comment>
<feature type="region of interest" description="Disordered" evidence="7">
    <location>
        <begin position="226"/>
        <end position="259"/>
    </location>
</feature>
<dbReference type="GO" id="GO:0046982">
    <property type="term" value="F:protein heterodimerization activity"/>
    <property type="evidence" value="ECO:0007669"/>
    <property type="project" value="InterPro"/>
</dbReference>
<evidence type="ECO:0000256" key="5">
    <source>
        <dbReference type="ARBA" id="ARBA00023163"/>
    </source>
</evidence>
<evidence type="ECO:0000259" key="9">
    <source>
        <dbReference type="Pfam" id="PF10406"/>
    </source>
</evidence>
<dbReference type="InterPro" id="IPR019473">
    <property type="entry name" value="TFIID_su8_C"/>
</dbReference>
<dbReference type="GO" id="GO:0006367">
    <property type="term" value="P:transcription initiation at RNA polymerase II promoter"/>
    <property type="evidence" value="ECO:0007669"/>
    <property type="project" value="TreeGrafter"/>
</dbReference>
<feature type="compositionally biased region" description="Basic and acidic residues" evidence="7">
    <location>
        <begin position="248"/>
        <end position="259"/>
    </location>
</feature>
<dbReference type="OrthoDB" id="2193813at2759"/>
<evidence type="ECO:0000313" key="10">
    <source>
        <dbReference type="EMBL" id="RKU46702.1"/>
    </source>
</evidence>
<evidence type="ECO:0000256" key="3">
    <source>
        <dbReference type="ARBA" id="ARBA00017307"/>
    </source>
</evidence>
<feature type="compositionally biased region" description="Polar residues" evidence="7">
    <location>
        <begin position="20"/>
        <end position="38"/>
    </location>
</feature>
<accession>A0A420YFK1</accession>
<evidence type="ECO:0000256" key="7">
    <source>
        <dbReference type="SAM" id="MobiDB-lite"/>
    </source>
</evidence>
<evidence type="ECO:0000256" key="2">
    <source>
        <dbReference type="ARBA" id="ARBA00008767"/>
    </source>
</evidence>
<dbReference type="AlphaFoldDB" id="A0A420YFK1"/>
<dbReference type="InterPro" id="IPR037818">
    <property type="entry name" value="TAF8"/>
</dbReference>
<dbReference type="CDD" id="cd00076">
    <property type="entry name" value="HFD_SF"/>
    <property type="match status" value="1"/>
</dbReference>
<dbReference type="InterPro" id="IPR009072">
    <property type="entry name" value="Histone-fold"/>
</dbReference>
<dbReference type="Gene3D" id="1.10.20.10">
    <property type="entry name" value="Histone, subunit A"/>
    <property type="match status" value="1"/>
</dbReference>
<dbReference type="PANTHER" id="PTHR46469">
    <property type="entry name" value="TRANSCRIPTION INITIATION FACTOR TFIID SUBUNIT 8"/>
    <property type="match status" value="1"/>
</dbReference>
<feature type="domain" description="Bromodomain associated" evidence="8">
    <location>
        <begin position="62"/>
        <end position="133"/>
    </location>
</feature>
<sequence length="378" mass="41969">MSPSFVDNKAEEGSRKRAASGTNLVPSSKRQRTGSATSLMMEDQAMGEKAPEAAKVPTVTALARTGLHRSIALTLEKVGFDSASEEAMESFTNIIETYLESIVDDVKTFANAARRAYPVPTDFELTLKRFNLTTAALKPHVRPPIPKPKRQPVYEPLQIETATDASLPILGEELSGRTDKKSKAHVPTAFPSFPSIHTYRYTPEVKEYNPPNDDWGDFAPELASQSISQLQTPDDPQSQTRPRPKRPLAPEEIPHGDPKKIREAAAKEAKYGEQALRKLMRASKIAKQKEVWSTAQRQPQRRLRQELWETSMKDFIEEDVRAKGLQVEDGAIHGALGKFEIADHSTIVNAEGRYHRKEVQRAGMRKPVGSGEVGIGKP</sequence>
<dbReference type="Pfam" id="PF07524">
    <property type="entry name" value="Bromo_TP"/>
    <property type="match status" value="1"/>
</dbReference>
<evidence type="ECO:0000313" key="11">
    <source>
        <dbReference type="Proteomes" id="UP000275385"/>
    </source>
</evidence>
<comment type="similarity">
    <text evidence="2">Belongs to the TAF8 family.</text>
</comment>
<evidence type="ECO:0000256" key="6">
    <source>
        <dbReference type="ARBA" id="ARBA00023242"/>
    </source>
</evidence>
<dbReference type="Pfam" id="PF10406">
    <property type="entry name" value="TAF8_C"/>
    <property type="match status" value="1"/>
</dbReference>
<feature type="compositionally biased region" description="Polar residues" evidence="7">
    <location>
        <begin position="226"/>
        <end position="241"/>
    </location>
</feature>
<dbReference type="Proteomes" id="UP000275385">
    <property type="component" value="Unassembled WGS sequence"/>
</dbReference>
<keyword evidence="4" id="KW-0805">Transcription regulation</keyword>
<dbReference type="GO" id="GO:0005669">
    <property type="term" value="C:transcription factor TFIID complex"/>
    <property type="evidence" value="ECO:0007669"/>
    <property type="project" value="InterPro"/>
</dbReference>
<proteinExistence type="inferred from homology"/>
<keyword evidence="6" id="KW-0539">Nucleus</keyword>
<organism evidence="10 11">
    <name type="scientific">Coniochaeta pulveracea</name>
    <dbReference type="NCBI Taxonomy" id="177199"/>
    <lineage>
        <taxon>Eukaryota</taxon>
        <taxon>Fungi</taxon>
        <taxon>Dikarya</taxon>
        <taxon>Ascomycota</taxon>
        <taxon>Pezizomycotina</taxon>
        <taxon>Sordariomycetes</taxon>
        <taxon>Sordariomycetidae</taxon>
        <taxon>Coniochaetales</taxon>
        <taxon>Coniochaetaceae</taxon>
        <taxon>Coniochaeta</taxon>
    </lineage>
</organism>
<evidence type="ECO:0000256" key="4">
    <source>
        <dbReference type="ARBA" id="ARBA00023015"/>
    </source>
</evidence>
<protein>
    <recommendedName>
        <fullName evidence="3">Transcription initiation factor TFIID subunit 8</fullName>
    </recommendedName>
</protein>
<dbReference type="PANTHER" id="PTHR46469:SF1">
    <property type="entry name" value="TRANSCRIPTION INITIATION FACTOR TFIID SUBUNIT 8"/>
    <property type="match status" value="1"/>
</dbReference>
<dbReference type="EMBL" id="QVQW01000013">
    <property type="protein sequence ID" value="RKU46702.1"/>
    <property type="molecule type" value="Genomic_DNA"/>
</dbReference>
<dbReference type="InterPro" id="IPR006565">
    <property type="entry name" value="BTP"/>
</dbReference>
<name>A0A420YFK1_9PEZI</name>
<dbReference type="STRING" id="177199.A0A420YFK1"/>
<keyword evidence="5" id="KW-0804">Transcription</keyword>
<reference evidence="10 11" key="1">
    <citation type="submission" date="2018-08" db="EMBL/GenBank/DDBJ databases">
        <title>Draft genome of the lignicolous fungus Coniochaeta pulveracea.</title>
        <authorList>
            <person name="Borstlap C.J."/>
            <person name="De Witt R.N."/>
            <person name="Botha A."/>
            <person name="Volschenk H."/>
        </authorList>
    </citation>
    <scope>NUCLEOTIDE SEQUENCE [LARGE SCALE GENOMIC DNA]</scope>
    <source>
        <strain evidence="10 11">CAB683</strain>
    </source>
</reference>
<gene>
    <name evidence="10" type="ORF">DL546_008933</name>
</gene>
<keyword evidence="11" id="KW-1185">Reference proteome</keyword>
<feature type="domain" description="Transcription factor TFIID subunit 8 C-terminal" evidence="9">
    <location>
        <begin position="185"/>
        <end position="207"/>
    </location>
</feature>
<feature type="region of interest" description="Disordered" evidence="7">
    <location>
        <begin position="1"/>
        <end position="52"/>
    </location>
</feature>
<evidence type="ECO:0000256" key="1">
    <source>
        <dbReference type="ARBA" id="ARBA00004123"/>
    </source>
</evidence>
<comment type="subcellular location">
    <subcellularLocation>
        <location evidence="1">Nucleus</location>
    </subcellularLocation>
</comment>